<evidence type="ECO:0008006" key="4">
    <source>
        <dbReference type="Google" id="ProtNLM"/>
    </source>
</evidence>
<gene>
    <name evidence="2" type="ORF">Pmgp_02298</name>
</gene>
<dbReference type="RefSeq" id="WP_134214125.1">
    <property type="nucleotide sequence ID" value="NZ_QFFZ01000025.1"/>
</dbReference>
<comment type="caution">
    <text evidence="2">The sequence shown here is derived from an EMBL/GenBank/DDBJ whole genome shotgun (WGS) entry which is preliminary data.</text>
</comment>
<protein>
    <recommendedName>
        <fullName evidence="4">VWFA domain-containing protein</fullName>
    </recommendedName>
</protein>
<evidence type="ECO:0000313" key="2">
    <source>
        <dbReference type="EMBL" id="TEB10499.1"/>
    </source>
</evidence>
<keyword evidence="3" id="KW-1185">Reference proteome</keyword>
<dbReference type="PIRSF" id="PIRSF010256">
    <property type="entry name" value="CoxE_vWa"/>
    <property type="match status" value="1"/>
</dbReference>
<dbReference type="InterPro" id="IPR036465">
    <property type="entry name" value="vWFA_dom_sf"/>
</dbReference>
<evidence type="ECO:0000313" key="3">
    <source>
        <dbReference type="Proteomes" id="UP000297597"/>
    </source>
</evidence>
<dbReference type="InterPro" id="IPR008912">
    <property type="entry name" value="Uncharacterised_CoxE"/>
</dbReference>
<dbReference type="PANTHER" id="PTHR39338:SF5">
    <property type="entry name" value="BLR6139 PROTEIN"/>
    <property type="match status" value="1"/>
</dbReference>
<dbReference type="AlphaFoldDB" id="A0A4Y7RP34"/>
<feature type="region of interest" description="Disordered" evidence="1">
    <location>
        <begin position="108"/>
        <end position="127"/>
    </location>
</feature>
<evidence type="ECO:0000256" key="1">
    <source>
        <dbReference type="SAM" id="MobiDB-lite"/>
    </source>
</evidence>
<dbReference type="PANTHER" id="PTHR39338">
    <property type="entry name" value="BLL5662 PROTEIN-RELATED"/>
    <property type="match status" value="1"/>
</dbReference>
<dbReference type="SUPFAM" id="SSF53300">
    <property type="entry name" value="vWA-like"/>
    <property type="match status" value="1"/>
</dbReference>
<accession>A0A4Y7RP34</accession>
<name>A0A4Y7RP34_9FIRM</name>
<dbReference type="OrthoDB" id="9790469at2"/>
<sequence>MIVDSPGYTDLYSPSTGEETEYKILYGLVKFINILRRQGIRASVAETRDALDALSQVDILDREQVKVALSATLVKNFHDRNTFNKAFDDYFSVSDIKMQGPDPKGVGYAGAGTQPEQAGDGPVPARKDAERDWGKEFLDHARQAVEQNEKLSIKPGWTKRQKKQFIETISRMRGETGSPGTSAPLARKSEKSLDLWHEEVKRQVEQSEAVAQQNFNSALKEKLKDTYASLAPGSGARSDEESILYADMKKISDKDLPRVILLIKKLSRRLATRISRRYYRKRRRGRLDIRRTIRRNISFGGALIDLKYQSKKEQKPRLVLICDVSGSMARYAVFVIQFIYGLSSVVKGIESFIFSEDLERVTPYFKKGDSFIKTMSTLVEKSSQWGLGTNLHASLDTFLEKHHRLLSPSVFVIIVSDAQTIQAYQTTAGLKEIRSRVKDIIWLNTMPREDWLWALEINEFQKYCRMFECSTLDQLSNVLGSQVLTV</sequence>
<dbReference type="EMBL" id="QFFZ01000025">
    <property type="protein sequence ID" value="TEB10499.1"/>
    <property type="molecule type" value="Genomic_DNA"/>
</dbReference>
<dbReference type="Proteomes" id="UP000297597">
    <property type="component" value="Unassembled WGS sequence"/>
</dbReference>
<proteinExistence type="predicted"/>
<reference evidence="2 3" key="1">
    <citation type="journal article" date="2018" name="Environ. Microbiol.">
        <title>Novel energy conservation strategies and behaviour of Pelotomaculum schinkii driving syntrophic propionate catabolism.</title>
        <authorList>
            <person name="Hidalgo-Ahumada C.A.P."/>
            <person name="Nobu M.K."/>
            <person name="Narihiro T."/>
            <person name="Tamaki H."/>
            <person name="Liu W.T."/>
            <person name="Kamagata Y."/>
            <person name="Stams A.J.M."/>
            <person name="Imachi H."/>
            <person name="Sousa D.Z."/>
        </authorList>
    </citation>
    <scope>NUCLEOTIDE SEQUENCE [LARGE SCALE GENOMIC DNA]</scope>
    <source>
        <strain evidence="2 3">MGP</strain>
    </source>
</reference>
<organism evidence="2 3">
    <name type="scientific">Pelotomaculum propionicicum</name>
    <dbReference type="NCBI Taxonomy" id="258475"/>
    <lineage>
        <taxon>Bacteria</taxon>
        <taxon>Bacillati</taxon>
        <taxon>Bacillota</taxon>
        <taxon>Clostridia</taxon>
        <taxon>Eubacteriales</taxon>
        <taxon>Desulfotomaculaceae</taxon>
        <taxon>Pelotomaculum</taxon>
    </lineage>
</organism>
<dbReference type="Pfam" id="PF05762">
    <property type="entry name" value="VWA_CoxE"/>
    <property type="match status" value="1"/>
</dbReference>
<dbReference type="InterPro" id="IPR011195">
    <property type="entry name" value="UCP010256"/>
</dbReference>